<dbReference type="InterPro" id="IPR015315">
    <property type="entry name" value="DUF1963"/>
</dbReference>
<dbReference type="PANTHER" id="PTHR36436:SF6">
    <property type="entry name" value="SLL5081 PROTEIN"/>
    <property type="match status" value="1"/>
</dbReference>
<dbReference type="RefSeq" id="WP_092094156.1">
    <property type="nucleotide sequence ID" value="NZ_FNAR01000002.1"/>
</dbReference>
<dbReference type="EMBL" id="FNAR01000002">
    <property type="protein sequence ID" value="SDD94091.1"/>
    <property type="molecule type" value="Genomic_DNA"/>
</dbReference>
<evidence type="ECO:0000256" key="1">
    <source>
        <dbReference type="SAM" id="MobiDB-lite"/>
    </source>
</evidence>
<dbReference type="AlphaFoldDB" id="A0A1G6YUW4"/>
<organism evidence="2 3">
    <name type="scientific">Bhargavaea beijingensis</name>
    <dbReference type="NCBI Taxonomy" id="426756"/>
    <lineage>
        <taxon>Bacteria</taxon>
        <taxon>Bacillati</taxon>
        <taxon>Bacillota</taxon>
        <taxon>Bacilli</taxon>
        <taxon>Bacillales</taxon>
        <taxon>Caryophanaceae</taxon>
        <taxon>Bhargavaea</taxon>
    </lineage>
</organism>
<sequence length="260" mass="28657">MKTWRENLEANGLAEFIAPLSGLAKPGFALAKEDAAGTLAPGASKFGGAPDLPPDMEPPSKDGKPLTLIAQLNLSDAALAGNARPLPASGVLSFFYDMEEQPWGGEEGDRSGWKVLYFEDPTDLERREVPEEVMLPEFAASFRAQETLDTDAVFDMDFDDETGETIFELLEEGAPHHRVLGHPFAVQNPVFTEVAHYCGGVADWDEAEKAAEDYVLLLQMDSDDDLDAVWGDLGMLYFCIRKDDLAEKRFDRTQMVMQCS</sequence>
<dbReference type="Proteomes" id="UP000198823">
    <property type="component" value="Unassembled WGS sequence"/>
</dbReference>
<dbReference type="Gene3D" id="2.30.320.10">
    <property type="entry name" value="YwqG-like"/>
    <property type="match status" value="1"/>
</dbReference>
<evidence type="ECO:0000313" key="3">
    <source>
        <dbReference type="Proteomes" id="UP000198823"/>
    </source>
</evidence>
<dbReference type="Pfam" id="PF09234">
    <property type="entry name" value="DUF1963"/>
    <property type="match status" value="1"/>
</dbReference>
<name>A0A1G6YUW4_9BACL</name>
<protein>
    <submittedName>
        <fullName evidence="2">Uncharacterized protein YwqG</fullName>
    </submittedName>
</protein>
<feature type="region of interest" description="Disordered" evidence="1">
    <location>
        <begin position="39"/>
        <end position="64"/>
    </location>
</feature>
<reference evidence="2 3" key="1">
    <citation type="submission" date="2016-10" db="EMBL/GenBank/DDBJ databases">
        <authorList>
            <person name="de Groot N.N."/>
        </authorList>
    </citation>
    <scope>NUCLEOTIDE SEQUENCE [LARGE SCALE GENOMIC DNA]</scope>
    <source>
        <strain evidence="2 3">CGMCC 1.6762</strain>
    </source>
</reference>
<dbReference type="OrthoDB" id="57088at2"/>
<proteinExistence type="predicted"/>
<evidence type="ECO:0000313" key="2">
    <source>
        <dbReference type="EMBL" id="SDD94091.1"/>
    </source>
</evidence>
<dbReference type="SUPFAM" id="SSF103032">
    <property type="entry name" value="Hypothetical protein YwqG"/>
    <property type="match status" value="1"/>
</dbReference>
<gene>
    <name evidence="2" type="ORF">SAMN04488126_10292</name>
</gene>
<dbReference type="PANTHER" id="PTHR36436">
    <property type="entry name" value="SLL5081 PROTEIN"/>
    <property type="match status" value="1"/>
</dbReference>
<dbReference type="InterPro" id="IPR035948">
    <property type="entry name" value="YwqG-like_sf"/>
</dbReference>
<accession>A0A1G6YUW4</accession>
<dbReference type="STRING" id="426756.SAMN04488126_10292"/>